<keyword evidence="5" id="KW-0472">Membrane</keyword>
<keyword evidence="5" id="KW-1133">Transmembrane helix</keyword>
<sequence>MKSCRSIRSIFMHADGVDWMLVGLGLIGAVCDGLITPTVFFITGLLLNDLGGSFSDRTFMTAISKTNCGDRGAQLSGGQKQRIAIARAVLKNPSVLLLDEATSALDSQSERVVQEALERVMVGRTSVVIAHRLSTIQNCHVIAVLDKWKLVECGNHSSLLAKGPTGAYFSFVSLQSSLG</sequence>
<feature type="domain" description="ABC transporter" evidence="6">
    <location>
        <begin position="7"/>
        <end position="172"/>
    </location>
</feature>
<evidence type="ECO:0000256" key="5">
    <source>
        <dbReference type="SAM" id="Phobius"/>
    </source>
</evidence>
<dbReference type="PROSITE" id="PS50893">
    <property type="entry name" value="ABC_TRANSPORTER_2"/>
    <property type="match status" value="1"/>
</dbReference>
<dbReference type="Pfam" id="PF00005">
    <property type="entry name" value="ABC_tran"/>
    <property type="match status" value="1"/>
</dbReference>
<reference evidence="7" key="1">
    <citation type="submission" date="2019-12" db="EMBL/GenBank/DDBJ databases">
        <title>Genome sequencing and annotation of Brassica cretica.</title>
        <authorList>
            <person name="Studholme D.J."/>
            <person name="Sarris P."/>
        </authorList>
    </citation>
    <scope>NUCLEOTIDE SEQUENCE</scope>
    <source>
        <strain evidence="7">PFS-109/04</strain>
        <tissue evidence="7">Leaf</tissue>
    </source>
</reference>
<name>A0A8S9NFH0_BRACR</name>
<evidence type="ECO:0000256" key="3">
    <source>
        <dbReference type="ARBA" id="ARBA00022737"/>
    </source>
</evidence>
<evidence type="ECO:0000256" key="4">
    <source>
        <dbReference type="ARBA" id="ARBA00023180"/>
    </source>
</evidence>
<keyword evidence="5" id="KW-0812">Transmembrane</keyword>
<proteinExistence type="inferred from homology"/>
<dbReference type="InterPro" id="IPR017871">
    <property type="entry name" value="ABC_transporter-like_CS"/>
</dbReference>
<dbReference type="AlphaFoldDB" id="A0A8S9NFH0"/>
<evidence type="ECO:0000313" key="8">
    <source>
        <dbReference type="Proteomes" id="UP000712600"/>
    </source>
</evidence>
<accession>A0A8S9NFH0</accession>
<keyword evidence="4" id="KW-0325">Glycoprotein</keyword>
<evidence type="ECO:0000259" key="6">
    <source>
        <dbReference type="PROSITE" id="PS50893"/>
    </source>
</evidence>
<keyword evidence="2" id="KW-0813">Transport</keyword>
<dbReference type="PANTHER" id="PTHR45136">
    <property type="entry name" value="ABC TRANSPORTER DOMAIN-CONTAINING PROTEIN"/>
    <property type="match status" value="1"/>
</dbReference>
<dbReference type="Proteomes" id="UP000712600">
    <property type="component" value="Unassembled WGS sequence"/>
</dbReference>
<keyword evidence="3" id="KW-0677">Repeat</keyword>
<comment type="caution">
    <text evidence="7">The sequence shown here is derived from an EMBL/GenBank/DDBJ whole genome shotgun (WGS) entry which is preliminary data.</text>
</comment>
<dbReference type="PROSITE" id="PS00211">
    <property type="entry name" value="ABC_TRANSPORTER_1"/>
    <property type="match status" value="1"/>
</dbReference>
<dbReference type="GO" id="GO:0005524">
    <property type="term" value="F:ATP binding"/>
    <property type="evidence" value="ECO:0007669"/>
    <property type="project" value="InterPro"/>
</dbReference>
<evidence type="ECO:0000256" key="2">
    <source>
        <dbReference type="ARBA" id="ARBA00022448"/>
    </source>
</evidence>
<comment type="similarity">
    <text evidence="1">Belongs to the ABC transporter superfamily. ABCB family. Multidrug resistance exporter (TC 3.A.1.201) subfamily.</text>
</comment>
<dbReference type="EMBL" id="QGKX02001621">
    <property type="protein sequence ID" value="KAF3500996.1"/>
    <property type="molecule type" value="Genomic_DNA"/>
</dbReference>
<dbReference type="SUPFAM" id="SSF52540">
    <property type="entry name" value="P-loop containing nucleoside triphosphate hydrolases"/>
    <property type="match status" value="1"/>
</dbReference>
<feature type="transmembrane region" description="Helical" evidence="5">
    <location>
        <begin position="21"/>
        <end position="47"/>
    </location>
</feature>
<evidence type="ECO:0000256" key="1">
    <source>
        <dbReference type="ARBA" id="ARBA00007577"/>
    </source>
</evidence>
<organism evidence="7 8">
    <name type="scientific">Brassica cretica</name>
    <name type="common">Mustard</name>
    <dbReference type="NCBI Taxonomy" id="69181"/>
    <lineage>
        <taxon>Eukaryota</taxon>
        <taxon>Viridiplantae</taxon>
        <taxon>Streptophyta</taxon>
        <taxon>Embryophyta</taxon>
        <taxon>Tracheophyta</taxon>
        <taxon>Spermatophyta</taxon>
        <taxon>Magnoliopsida</taxon>
        <taxon>eudicotyledons</taxon>
        <taxon>Gunneridae</taxon>
        <taxon>Pentapetalae</taxon>
        <taxon>rosids</taxon>
        <taxon>malvids</taxon>
        <taxon>Brassicales</taxon>
        <taxon>Brassicaceae</taxon>
        <taxon>Brassiceae</taxon>
        <taxon>Brassica</taxon>
    </lineage>
</organism>
<dbReference type="GO" id="GO:0016887">
    <property type="term" value="F:ATP hydrolysis activity"/>
    <property type="evidence" value="ECO:0007669"/>
    <property type="project" value="InterPro"/>
</dbReference>
<evidence type="ECO:0000313" key="7">
    <source>
        <dbReference type="EMBL" id="KAF3500996.1"/>
    </source>
</evidence>
<protein>
    <recommendedName>
        <fullName evidence="6">ABC transporter domain-containing protein</fullName>
    </recommendedName>
</protein>
<gene>
    <name evidence="7" type="ORF">F2Q69_00041553</name>
</gene>
<dbReference type="Gene3D" id="3.40.50.300">
    <property type="entry name" value="P-loop containing nucleotide triphosphate hydrolases"/>
    <property type="match status" value="1"/>
</dbReference>
<dbReference type="InterPro" id="IPR003439">
    <property type="entry name" value="ABC_transporter-like_ATP-bd"/>
</dbReference>
<dbReference type="InterPro" id="IPR027417">
    <property type="entry name" value="P-loop_NTPase"/>
</dbReference>
<dbReference type="PANTHER" id="PTHR45136:SF2">
    <property type="entry name" value="ABC TRANSPORTER DOMAIN-CONTAINING PROTEIN"/>
    <property type="match status" value="1"/>
</dbReference>